<dbReference type="PANTHER" id="PTHR31977">
    <property type="entry name" value="UPF0696 PROTEIN C11ORF68"/>
    <property type="match status" value="1"/>
</dbReference>
<dbReference type="InterPro" id="IPR015034">
    <property type="entry name" value="Bles03"/>
</dbReference>
<sequence>QTGVGWISVKSPCSDDDSYEPDVIGLQEEWELLQQSGRPINYHTISDLAKAHHVTYGKWLIHLDSGFKADHAWDAIATATAKAHLGKSTKISAYDPTIYNYRHVICVYNADFTDKQQVYDLENKIRAVGIKCQMSYKPDAYSYLGIYRRNKWGLRPTIYNSNYVLHQGSNIQALYD</sequence>
<keyword evidence="2" id="KW-1185">Reference proteome</keyword>
<proteinExistence type="inferred from homology"/>
<dbReference type="Gene3D" id="3.30.760.10">
    <property type="entry name" value="RNA Cap, Translation Initiation Factor Eif4e"/>
    <property type="match status" value="1"/>
</dbReference>
<dbReference type="RefSeq" id="XP_002740403.1">
    <property type="nucleotide sequence ID" value="XM_002740357.1"/>
</dbReference>
<dbReference type="Proteomes" id="UP000694865">
    <property type="component" value="Unplaced"/>
</dbReference>
<protein>
    <submittedName>
        <fullName evidence="3">UPF0696 protein C11orf68 homolog</fullName>
    </submittedName>
</protein>
<name>A0ABM0GYT5_SACKO</name>
<reference evidence="3" key="1">
    <citation type="submission" date="2025-08" db="UniProtKB">
        <authorList>
            <consortium name="RefSeq"/>
        </authorList>
    </citation>
    <scope>IDENTIFICATION</scope>
    <source>
        <tissue evidence="3">Testes</tissue>
    </source>
</reference>
<dbReference type="PANTHER" id="PTHR31977:SF1">
    <property type="entry name" value="UPF0696 PROTEIN C11ORF68"/>
    <property type="match status" value="1"/>
</dbReference>
<gene>
    <name evidence="3" type="primary">LOC100372591</name>
</gene>
<dbReference type="GeneID" id="100372591"/>
<dbReference type="InterPro" id="IPR023398">
    <property type="entry name" value="TIF_eIF4e-like"/>
</dbReference>
<comment type="similarity">
    <text evidence="1">Belongs to the UPF0696 family.</text>
</comment>
<accession>A0ABM0GYT5</accession>
<evidence type="ECO:0000313" key="2">
    <source>
        <dbReference type="Proteomes" id="UP000694865"/>
    </source>
</evidence>
<feature type="non-terminal residue" evidence="3">
    <location>
        <position position="1"/>
    </location>
</feature>
<evidence type="ECO:0000256" key="1">
    <source>
        <dbReference type="ARBA" id="ARBA00010568"/>
    </source>
</evidence>
<dbReference type="SUPFAM" id="SSF55418">
    <property type="entry name" value="eIF4e-like"/>
    <property type="match status" value="1"/>
</dbReference>
<organism evidence="2 3">
    <name type="scientific">Saccoglossus kowalevskii</name>
    <name type="common">Acorn worm</name>
    <dbReference type="NCBI Taxonomy" id="10224"/>
    <lineage>
        <taxon>Eukaryota</taxon>
        <taxon>Metazoa</taxon>
        <taxon>Hemichordata</taxon>
        <taxon>Enteropneusta</taxon>
        <taxon>Harrimaniidae</taxon>
        <taxon>Saccoglossus</taxon>
    </lineage>
</organism>
<dbReference type="Pfam" id="PF08939">
    <property type="entry name" value="Bles03"/>
    <property type="match status" value="1"/>
</dbReference>
<evidence type="ECO:0000313" key="3">
    <source>
        <dbReference type="RefSeq" id="XP_002740403.1"/>
    </source>
</evidence>